<protein>
    <submittedName>
        <fullName evidence="1">Uncharacterized protein</fullName>
    </submittedName>
</protein>
<organism evidence="1 2">
    <name type="scientific">Kickxella alabastrina</name>
    <dbReference type="NCBI Taxonomy" id="61397"/>
    <lineage>
        <taxon>Eukaryota</taxon>
        <taxon>Fungi</taxon>
        <taxon>Fungi incertae sedis</taxon>
        <taxon>Zoopagomycota</taxon>
        <taxon>Kickxellomycotina</taxon>
        <taxon>Kickxellomycetes</taxon>
        <taxon>Kickxellales</taxon>
        <taxon>Kickxellaceae</taxon>
        <taxon>Kickxella</taxon>
    </lineage>
</organism>
<comment type="caution">
    <text evidence="1">The sequence shown here is derived from an EMBL/GenBank/DDBJ whole genome shotgun (WGS) entry which is preliminary data.</text>
</comment>
<proteinExistence type="predicted"/>
<keyword evidence="2" id="KW-1185">Reference proteome</keyword>
<dbReference type="Proteomes" id="UP001150581">
    <property type="component" value="Unassembled WGS sequence"/>
</dbReference>
<accession>A0ACC1IWP8</accession>
<evidence type="ECO:0000313" key="2">
    <source>
        <dbReference type="Proteomes" id="UP001150581"/>
    </source>
</evidence>
<dbReference type="EMBL" id="JANBPG010000003">
    <property type="protein sequence ID" value="KAJ1902252.1"/>
    <property type="molecule type" value="Genomic_DNA"/>
</dbReference>
<evidence type="ECO:0000313" key="1">
    <source>
        <dbReference type="EMBL" id="KAJ1902252.1"/>
    </source>
</evidence>
<gene>
    <name evidence="1" type="ORF">LPJ66_000139</name>
</gene>
<name>A0ACC1IWP8_9FUNG</name>
<reference evidence="1" key="1">
    <citation type="submission" date="2022-07" db="EMBL/GenBank/DDBJ databases">
        <title>Phylogenomic reconstructions and comparative analyses of Kickxellomycotina fungi.</title>
        <authorList>
            <person name="Reynolds N.K."/>
            <person name="Stajich J.E."/>
            <person name="Barry K."/>
            <person name="Grigoriev I.V."/>
            <person name="Crous P."/>
            <person name="Smith M.E."/>
        </authorList>
    </citation>
    <scope>NUCLEOTIDE SEQUENCE</scope>
    <source>
        <strain evidence="1">Benny 63K</strain>
    </source>
</reference>
<sequence>MDMDLLGDDIPTAATPSTAQRTLTPPSGVPLRTSLDDLLLLCDEDTQDRKLQPAMQPQSNSTGDQILSSTSDPAGLDEEETDDFGDFLQGNQDSSEFTSGAVSGNALGLKMGDLKVNEKLNTKLMAFLPLTPRPPKDGVVCTGPRPSTVRDPKDAAAEKILGWMAAAAAPIPAGGSDAGAGDVIGNAWETAAGLMGGSHLGHHIGEIASRLCNVIPADTLAAEQATYELNQVDGSDGVGLVESPGPWESLAGNLEPGLQDMAGQDVEHCIRGIVWPWAGSSELSKCSSEGAKDVDLVQAYLRLAQIAKDPDQPADIATDEIAQL</sequence>